<keyword evidence="7" id="KW-1185">Reference proteome</keyword>
<dbReference type="InterPro" id="IPR050570">
    <property type="entry name" value="Cell_wall_metabolism_enzyme"/>
</dbReference>
<feature type="signal peptide" evidence="4">
    <location>
        <begin position="1"/>
        <end position="21"/>
    </location>
</feature>
<dbReference type="Gene3D" id="6.10.250.3150">
    <property type="match status" value="1"/>
</dbReference>
<dbReference type="PANTHER" id="PTHR21666:SF289">
    <property type="entry name" value="L-ALA--D-GLU ENDOPEPTIDASE"/>
    <property type="match status" value="1"/>
</dbReference>
<keyword evidence="6" id="KW-0378">Hydrolase</keyword>
<dbReference type="Proteomes" id="UP000184048">
    <property type="component" value="Unassembled WGS sequence"/>
</dbReference>
<evidence type="ECO:0000313" key="7">
    <source>
        <dbReference type="Proteomes" id="UP000184048"/>
    </source>
</evidence>
<reference evidence="6 7" key="1">
    <citation type="submission" date="2016-11" db="EMBL/GenBank/DDBJ databases">
        <authorList>
            <person name="Jaros S."/>
            <person name="Januszkiewicz K."/>
            <person name="Wedrychowicz H."/>
        </authorList>
    </citation>
    <scope>NUCLEOTIDE SEQUENCE [LARGE SCALE GENOMIC DNA]</scope>
    <source>
        <strain evidence="6 7">DSM 18119</strain>
    </source>
</reference>
<organism evidence="6 7">
    <name type="scientific">Flavisolibacter ginsengisoli DSM 18119</name>
    <dbReference type="NCBI Taxonomy" id="1121884"/>
    <lineage>
        <taxon>Bacteria</taxon>
        <taxon>Pseudomonadati</taxon>
        <taxon>Bacteroidota</taxon>
        <taxon>Chitinophagia</taxon>
        <taxon>Chitinophagales</taxon>
        <taxon>Chitinophagaceae</taxon>
        <taxon>Flavisolibacter</taxon>
    </lineage>
</organism>
<dbReference type="GO" id="GO:0004222">
    <property type="term" value="F:metalloendopeptidase activity"/>
    <property type="evidence" value="ECO:0007669"/>
    <property type="project" value="TreeGrafter"/>
</dbReference>
<dbReference type="Gene3D" id="2.70.70.10">
    <property type="entry name" value="Glucose Permease (Domain IIA)"/>
    <property type="match status" value="1"/>
</dbReference>
<feature type="coiled-coil region" evidence="2">
    <location>
        <begin position="24"/>
        <end position="79"/>
    </location>
</feature>
<evidence type="ECO:0000256" key="4">
    <source>
        <dbReference type="SAM" id="SignalP"/>
    </source>
</evidence>
<dbReference type="OrthoDB" id="9815884at2"/>
<evidence type="ECO:0000256" key="1">
    <source>
        <dbReference type="ARBA" id="ARBA00022729"/>
    </source>
</evidence>
<dbReference type="InterPro" id="IPR016047">
    <property type="entry name" value="M23ase_b-sheet_dom"/>
</dbReference>
<dbReference type="Pfam" id="PF01551">
    <property type="entry name" value="Peptidase_M23"/>
    <property type="match status" value="1"/>
</dbReference>
<keyword evidence="1 4" id="KW-0732">Signal</keyword>
<dbReference type="SUPFAM" id="SSF51261">
    <property type="entry name" value="Duplicated hybrid motif"/>
    <property type="match status" value="1"/>
</dbReference>
<feature type="domain" description="M23ase beta-sheet core" evidence="5">
    <location>
        <begin position="333"/>
        <end position="424"/>
    </location>
</feature>
<evidence type="ECO:0000313" key="6">
    <source>
        <dbReference type="EMBL" id="SHF34938.1"/>
    </source>
</evidence>
<gene>
    <name evidence="6" type="ORF">SAMN02745131_02394</name>
</gene>
<dbReference type="RefSeq" id="WP_072835563.1">
    <property type="nucleotide sequence ID" value="NZ_FQUU01000009.1"/>
</dbReference>
<sequence length="430" mass="48097">MQKLLFVFILFFCVHSGFAQSADKAKMESERKEIQQEIRDLQNSLSKVKGQTKANLAKLRMLERKLELQDRLIANINKEINIISGDIYTSNLEINRLQKQLDTLKIEYAKSVVYAYKNKSSYDYLNFIFSASSFNDALKRVSYLKAYRSYRQQQVANIEETQKLIQDRKQQLLGKQSQKKSALENQRHEMASLEVQKKEKDAVVSKLKSQEKDLAQQMAIKRKRDKILRGQIAAIVRREIEKAKKEEEARLAAIRKKEADASKSNASSGTVSAPVKKSAPAKKQDYLVLNEGQAKLAANFASNRGSLPWPVDNGNVSIPFGTSRVEGLSMDNPGITISTPNAGATVKAVFDGEVSAVSNTGDGMMVMIRHGKYFTVYSNLSSASVSRGDNVRTGQAIGRTAQADDGSGGQLDFMLMIESQNVNPQPWLRR</sequence>
<dbReference type="CDD" id="cd12797">
    <property type="entry name" value="M23_peptidase"/>
    <property type="match status" value="1"/>
</dbReference>
<protein>
    <submittedName>
        <fullName evidence="6">Septal ring factor EnvC, activator of murein hydrolases AmiA and AmiB</fullName>
    </submittedName>
</protein>
<evidence type="ECO:0000256" key="2">
    <source>
        <dbReference type="SAM" id="Coils"/>
    </source>
</evidence>
<name>A0A1M5AXG5_9BACT</name>
<keyword evidence="2" id="KW-0175">Coiled coil</keyword>
<dbReference type="InterPro" id="IPR011055">
    <property type="entry name" value="Dup_hybrid_motif"/>
</dbReference>
<dbReference type="PANTHER" id="PTHR21666">
    <property type="entry name" value="PEPTIDASE-RELATED"/>
    <property type="match status" value="1"/>
</dbReference>
<evidence type="ECO:0000256" key="3">
    <source>
        <dbReference type="SAM" id="MobiDB-lite"/>
    </source>
</evidence>
<feature type="region of interest" description="Disordered" evidence="3">
    <location>
        <begin position="257"/>
        <end position="277"/>
    </location>
</feature>
<feature type="chain" id="PRO_5013222968" evidence="4">
    <location>
        <begin position="22"/>
        <end position="430"/>
    </location>
</feature>
<evidence type="ECO:0000259" key="5">
    <source>
        <dbReference type="Pfam" id="PF01551"/>
    </source>
</evidence>
<dbReference type="AlphaFoldDB" id="A0A1M5AXG5"/>
<accession>A0A1M5AXG5</accession>
<dbReference type="STRING" id="1121884.SAMN02745131_02394"/>
<proteinExistence type="predicted"/>
<dbReference type="EMBL" id="FQUU01000009">
    <property type="protein sequence ID" value="SHF34938.1"/>
    <property type="molecule type" value="Genomic_DNA"/>
</dbReference>